<dbReference type="EMBL" id="QJSW01000017">
    <property type="protein sequence ID" value="PYE45670.1"/>
    <property type="molecule type" value="Genomic_DNA"/>
</dbReference>
<reference evidence="2 4" key="1">
    <citation type="submission" date="2018-06" db="EMBL/GenBank/DDBJ databases">
        <title>Genomic Encyclopedia of Type Strains, Phase III (KMG-III): the genomes of soil and plant-associated and newly described type strains.</title>
        <authorList>
            <person name="Whitman W."/>
        </authorList>
    </citation>
    <scope>NUCLEOTIDE SEQUENCE [LARGE SCALE GENOMIC DNA]</scope>
    <source>
        <strain evidence="2 4">CECT 7022</strain>
    </source>
</reference>
<organism evidence="2 4">
    <name type="scientific">Paenibacillus barcinonensis</name>
    <dbReference type="NCBI Taxonomy" id="198119"/>
    <lineage>
        <taxon>Bacteria</taxon>
        <taxon>Bacillati</taxon>
        <taxon>Bacillota</taxon>
        <taxon>Bacilli</taxon>
        <taxon>Bacillales</taxon>
        <taxon>Paenibacillaceae</taxon>
        <taxon>Paenibacillus</taxon>
    </lineage>
</organism>
<keyword evidence="1" id="KW-1133">Transmembrane helix</keyword>
<dbReference type="OrthoDB" id="2627646at2"/>
<dbReference type="Proteomes" id="UP000247790">
    <property type="component" value="Unassembled WGS sequence"/>
</dbReference>
<dbReference type="Proteomes" id="UP000509327">
    <property type="component" value="Chromosome"/>
</dbReference>
<keyword evidence="1" id="KW-0812">Transmembrane</keyword>
<dbReference type="RefSeq" id="WP_110898449.1">
    <property type="nucleotide sequence ID" value="NZ_CP054614.1"/>
</dbReference>
<protein>
    <submittedName>
        <fullName evidence="2">Uncharacterized protein</fullName>
    </submittedName>
</protein>
<evidence type="ECO:0000313" key="5">
    <source>
        <dbReference type="Proteomes" id="UP000509327"/>
    </source>
</evidence>
<evidence type="ECO:0000313" key="2">
    <source>
        <dbReference type="EMBL" id="PYE45670.1"/>
    </source>
</evidence>
<evidence type="ECO:0000256" key="1">
    <source>
        <dbReference type="SAM" id="Phobius"/>
    </source>
</evidence>
<reference evidence="3 5" key="2">
    <citation type="submission" date="2020-06" db="EMBL/GenBank/DDBJ databases">
        <title>Complete genome of Paenibacillus barcinonensis KACC11450.</title>
        <authorList>
            <person name="Kim M."/>
            <person name="Park Y.-J."/>
            <person name="Shin J.-H."/>
        </authorList>
    </citation>
    <scope>NUCLEOTIDE SEQUENCE [LARGE SCALE GENOMIC DNA]</scope>
    <source>
        <strain evidence="3 5">KACC11450</strain>
    </source>
</reference>
<gene>
    <name evidence="2" type="ORF">DFQ00_11713</name>
    <name evidence="3" type="ORF">HUB98_07775</name>
</gene>
<sequence>MMIKQSANKSLDKRHNNRHHNKCWKLTAANIAVVIVLSFALTGCGLERDEHTVQFQQLQQPNQQNESLPVWMDVYSKSVNQEVYSPQGKSEFLP</sequence>
<accession>A0A2V4VLK2</accession>
<proteinExistence type="predicted"/>
<feature type="transmembrane region" description="Helical" evidence="1">
    <location>
        <begin position="23"/>
        <end position="41"/>
    </location>
</feature>
<dbReference type="AlphaFoldDB" id="A0A2V4VLK2"/>
<evidence type="ECO:0000313" key="4">
    <source>
        <dbReference type="Proteomes" id="UP000247790"/>
    </source>
</evidence>
<name>A0A2V4VLK2_PAEBA</name>
<keyword evidence="5" id="KW-1185">Reference proteome</keyword>
<keyword evidence="1" id="KW-0472">Membrane</keyword>
<evidence type="ECO:0000313" key="3">
    <source>
        <dbReference type="EMBL" id="QKS56252.1"/>
    </source>
</evidence>
<dbReference type="EMBL" id="CP054614">
    <property type="protein sequence ID" value="QKS56252.1"/>
    <property type="molecule type" value="Genomic_DNA"/>
</dbReference>